<reference evidence="2 3" key="1">
    <citation type="submission" date="2019-08" db="EMBL/GenBank/DDBJ databases">
        <authorList>
            <person name="Wang G."/>
            <person name="Xu Z."/>
        </authorList>
    </citation>
    <scope>NUCLEOTIDE SEQUENCE [LARGE SCALE GENOMIC DNA]</scope>
    <source>
        <strain evidence="2 3">ZX</strain>
    </source>
</reference>
<evidence type="ECO:0000256" key="1">
    <source>
        <dbReference type="SAM" id="MobiDB-lite"/>
    </source>
</evidence>
<evidence type="ECO:0000313" key="3">
    <source>
        <dbReference type="Proteomes" id="UP000322077"/>
    </source>
</evidence>
<name>A0A5D9C3C4_9SPHN</name>
<dbReference type="AlphaFoldDB" id="A0A5D9C3C4"/>
<feature type="compositionally biased region" description="Basic and acidic residues" evidence="1">
    <location>
        <begin position="65"/>
        <end position="76"/>
    </location>
</feature>
<feature type="compositionally biased region" description="Basic and acidic residues" evidence="1">
    <location>
        <begin position="1"/>
        <end position="38"/>
    </location>
</feature>
<sequence length="76" mass="8118">MTDRRDTPDSLTPEDKPIDEIRRGPLGDARPGRGDGDARTGGGQPQEGVEDRPSVSTVTPEDYPADDRADSRPDGA</sequence>
<proteinExistence type="predicted"/>
<dbReference type="EMBL" id="VTOU01000003">
    <property type="protein sequence ID" value="TZG25787.1"/>
    <property type="molecule type" value="Genomic_DNA"/>
</dbReference>
<feature type="region of interest" description="Disordered" evidence="1">
    <location>
        <begin position="1"/>
        <end position="76"/>
    </location>
</feature>
<comment type="caution">
    <text evidence="2">The sequence shown here is derived from an EMBL/GenBank/DDBJ whole genome shotgun (WGS) entry which is preliminary data.</text>
</comment>
<protein>
    <submittedName>
        <fullName evidence="2">Uncharacterized protein</fullName>
    </submittedName>
</protein>
<evidence type="ECO:0000313" key="2">
    <source>
        <dbReference type="EMBL" id="TZG25787.1"/>
    </source>
</evidence>
<gene>
    <name evidence="2" type="ORF">FYJ91_12390</name>
</gene>
<organism evidence="2 3">
    <name type="scientific">Sphingomonas montanisoli</name>
    <dbReference type="NCBI Taxonomy" id="2606412"/>
    <lineage>
        <taxon>Bacteria</taxon>
        <taxon>Pseudomonadati</taxon>
        <taxon>Pseudomonadota</taxon>
        <taxon>Alphaproteobacteria</taxon>
        <taxon>Sphingomonadales</taxon>
        <taxon>Sphingomonadaceae</taxon>
        <taxon>Sphingomonas</taxon>
    </lineage>
</organism>
<accession>A0A5D9C3C4</accession>
<dbReference type="RefSeq" id="WP_149522593.1">
    <property type="nucleotide sequence ID" value="NZ_VTOU01000003.1"/>
</dbReference>
<keyword evidence="3" id="KW-1185">Reference proteome</keyword>
<dbReference type="Proteomes" id="UP000322077">
    <property type="component" value="Unassembled WGS sequence"/>
</dbReference>